<evidence type="ECO:0000256" key="1">
    <source>
        <dbReference type="SAM" id="MobiDB-lite"/>
    </source>
</evidence>
<evidence type="ECO:0008006" key="4">
    <source>
        <dbReference type="Google" id="ProtNLM"/>
    </source>
</evidence>
<dbReference type="EMBL" id="CP000699">
    <property type="protein sequence ID" value="ABQ67887.1"/>
    <property type="molecule type" value="Genomic_DNA"/>
</dbReference>
<evidence type="ECO:0000313" key="3">
    <source>
        <dbReference type="Proteomes" id="UP000001989"/>
    </source>
</evidence>
<gene>
    <name evidence="2" type="ordered locus">Swit_1524</name>
</gene>
<protein>
    <recommendedName>
        <fullName evidence="4">DUF3489 domain-containing protein</fullName>
    </recommendedName>
</protein>
<accession>A0A9J9HAG0</accession>
<keyword evidence="3" id="KW-1185">Reference proteome</keyword>
<dbReference type="Proteomes" id="UP000001989">
    <property type="component" value="Chromosome"/>
</dbReference>
<feature type="region of interest" description="Disordered" evidence="1">
    <location>
        <begin position="85"/>
        <end position="107"/>
    </location>
</feature>
<dbReference type="Pfam" id="PF11994">
    <property type="entry name" value="DUF3489"/>
    <property type="match status" value="1"/>
</dbReference>
<dbReference type="KEGG" id="swi:Swit_1524"/>
<dbReference type="InterPro" id="IPR021880">
    <property type="entry name" value="DUF3489"/>
</dbReference>
<proteinExistence type="predicted"/>
<reference evidence="2 3" key="1">
    <citation type="journal article" date="2010" name="J. Bacteriol.">
        <title>Genome sequence of the dioxin-mineralizing bacterium Sphingomonas wittichii RW1.</title>
        <authorList>
            <person name="Miller T.R."/>
            <person name="Delcher A.L."/>
            <person name="Salzberg S.L."/>
            <person name="Saunders E."/>
            <person name="Detter J.C."/>
            <person name="Halden R.U."/>
        </authorList>
    </citation>
    <scope>NUCLEOTIDE SEQUENCE [LARGE SCALE GENOMIC DNA]</scope>
    <source>
        <strain evidence="3">DSM 6014 / CCUG 31198 / JCM 15750 / NBRC 105917 / EY 4224 / RW1</strain>
    </source>
</reference>
<name>A0A9J9HAG0_RHIWR</name>
<dbReference type="AlphaFoldDB" id="A0A9J9HAG0"/>
<sequence>MTKLTDMQLVLLSTACQREDGSLLPPPDSLGAQAARIRKAVEALIKKGLAAEQEGMAVPQAWRTDGDLVIGVIVTDAGRSIIEPPVAEETPAGETDETPVVPAPAAGRTGTKQALVIDLLKRKGGATLTDIIGTTGWLPHTSRAALTGLRKKGHAISSEKVEGVTRYYIATAA</sequence>
<dbReference type="OrthoDB" id="7206991at2"/>
<evidence type="ECO:0000313" key="2">
    <source>
        <dbReference type="EMBL" id="ABQ67887.1"/>
    </source>
</evidence>
<organism evidence="2 3">
    <name type="scientific">Rhizorhabdus wittichii (strain DSM 6014 / CCUG 31198 / JCM 15750 / NBRC 105917 / EY 4224 / RW1)</name>
    <name type="common">Sphingomonas wittichii</name>
    <dbReference type="NCBI Taxonomy" id="392499"/>
    <lineage>
        <taxon>Bacteria</taxon>
        <taxon>Pseudomonadati</taxon>
        <taxon>Pseudomonadota</taxon>
        <taxon>Alphaproteobacteria</taxon>
        <taxon>Sphingomonadales</taxon>
        <taxon>Sphingomonadaceae</taxon>
        <taxon>Rhizorhabdus</taxon>
    </lineage>
</organism>